<dbReference type="Proteomes" id="UP000269438">
    <property type="component" value="Unassembled WGS sequence"/>
</dbReference>
<comment type="caution">
    <text evidence="2">The sequence shown here is derived from an EMBL/GenBank/DDBJ whole genome shotgun (WGS) entry which is preliminary data.</text>
</comment>
<keyword evidence="1" id="KW-0472">Membrane</keyword>
<proteinExistence type="predicted"/>
<evidence type="ECO:0000313" key="3">
    <source>
        <dbReference type="Proteomes" id="UP000269438"/>
    </source>
</evidence>
<keyword evidence="1" id="KW-1133">Transmembrane helix</keyword>
<keyword evidence="3" id="KW-1185">Reference proteome</keyword>
<organism evidence="2 3">
    <name type="scientific">Mycetocola lacteus</name>
    <dbReference type="NCBI Taxonomy" id="76637"/>
    <lineage>
        <taxon>Bacteria</taxon>
        <taxon>Bacillati</taxon>
        <taxon>Actinomycetota</taxon>
        <taxon>Actinomycetes</taxon>
        <taxon>Micrococcales</taxon>
        <taxon>Microbacteriaceae</taxon>
        <taxon>Mycetocola</taxon>
    </lineage>
</organism>
<evidence type="ECO:0008006" key="4">
    <source>
        <dbReference type="Google" id="ProtNLM"/>
    </source>
</evidence>
<protein>
    <recommendedName>
        <fullName evidence="4">Alkaline shock response membrane anchor protein AmaP</fullName>
    </recommendedName>
</protein>
<dbReference type="OrthoDB" id="5123397at2"/>
<reference evidence="2 3" key="1">
    <citation type="submission" date="2018-10" db="EMBL/GenBank/DDBJ databases">
        <authorList>
            <person name="Li J."/>
        </authorList>
    </citation>
    <scope>NUCLEOTIDE SEQUENCE [LARGE SCALE GENOMIC DNA]</scope>
    <source>
        <strain evidence="2 3">JCM 11654</strain>
    </source>
</reference>
<dbReference type="RefSeq" id="WP_121688834.1">
    <property type="nucleotide sequence ID" value="NZ_RCUY01000009.1"/>
</dbReference>
<evidence type="ECO:0000256" key="1">
    <source>
        <dbReference type="SAM" id="Phobius"/>
    </source>
</evidence>
<keyword evidence="1" id="KW-0812">Transmembrane</keyword>
<accession>A0A3L7ASC4</accession>
<feature type="transmembrane region" description="Helical" evidence="1">
    <location>
        <begin position="67"/>
        <end position="91"/>
    </location>
</feature>
<evidence type="ECO:0000313" key="2">
    <source>
        <dbReference type="EMBL" id="RLP82302.1"/>
    </source>
</evidence>
<sequence>MNATNRIVNRALLLVTGLALAVVGAFLALASGRLPAWADGALDTVAGWLSGIGDWLGSFWFELPGGIALSGAAVLAIAKIIILLVLLIIFLSTRGGGKTATVLRASGEQGETALDANLADTLIAARLRESTDVLSASTSVYRVRRAPAIRLGITLRRGARVPRVLEEVEQAVRDWDALAGTTIPVILHLQGRGWLDRWRSATRVR</sequence>
<dbReference type="AlphaFoldDB" id="A0A3L7ASC4"/>
<gene>
    <name evidence="2" type="ORF">D9V34_10965</name>
</gene>
<dbReference type="EMBL" id="RCUY01000009">
    <property type="protein sequence ID" value="RLP82302.1"/>
    <property type="molecule type" value="Genomic_DNA"/>
</dbReference>
<name>A0A3L7ASC4_9MICO</name>